<keyword evidence="2" id="KW-0812">Transmembrane</keyword>
<name>A0A8J6AS80_9EUKA</name>
<feature type="transmembrane region" description="Helical" evidence="2">
    <location>
        <begin position="523"/>
        <end position="543"/>
    </location>
</feature>
<dbReference type="PANTHER" id="PTHR21274:SF0">
    <property type="entry name" value="MECKELIN"/>
    <property type="match status" value="1"/>
</dbReference>
<feature type="transmembrane region" description="Helical" evidence="2">
    <location>
        <begin position="563"/>
        <end position="588"/>
    </location>
</feature>
<feature type="compositionally biased region" description="Basic and acidic residues" evidence="1">
    <location>
        <begin position="693"/>
        <end position="707"/>
    </location>
</feature>
<accession>A0A8J6AS80</accession>
<dbReference type="Proteomes" id="UP000717585">
    <property type="component" value="Unassembled WGS sequence"/>
</dbReference>
<evidence type="ECO:0000256" key="3">
    <source>
        <dbReference type="SAM" id="SignalP"/>
    </source>
</evidence>
<dbReference type="Pfam" id="PF09773">
    <property type="entry name" value="Meckelin"/>
    <property type="match status" value="1"/>
</dbReference>
<feature type="signal peptide" evidence="3">
    <location>
        <begin position="1"/>
        <end position="21"/>
    </location>
</feature>
<protein>
    <submittedName>
        <fullName evidence="4">Uncharacterized protein</fullName>
    </submittedName>
</protein>
<dbReference type="GO" id="GO:0036038">
    <property type="term" value="C:MKS complex"/>
    <property type="evidence" value="ECO:0007669"/>
    <property type="project" value="InterPro"/>
</dbReference>
<dbReference type="OrthoDB" id="419138at2759"/>
<feature type="transmembrane region" description="Helical" evidence="2">
    <location>
        <begin position="360"/>
        <end position="390"/>
    </location>
</feature>
<feature type="region of interest" description="Disordered" evidence="1">
    <location>
        <begin position="686"/>
        <end position="749"/>
    </location>
</feature>
<dbReference type="EMBL" id="JAHDYR010000033">
    <property type="protein sequence ID" value="KAG9392743.1"/>
    <property type="molecule type" value="Genomic_DNA"/>
</dbReference>
<comment type="caution">
    <text evidence="4">The sequence shown here is derived from an EMBL/GenBank/DDBJ whole genome shotgun (WGS) entry which is preliminary data.</text>
</comment>
<keyword evidence="5" id="KW-1185">Reference proteome</keyword>
<feature type="chain" id="PRO_5035294649" evidence="3">
    <location>
        <begin position="22"/>
        <end position="912"/>
    </location>
</feature>
<feature type="transmembrane region" description="Helical" evidence="2">
    <location>
        <begin position="402"/>
        <end position="430"/>
    </location>
</feature>
<keyword evidence="3" id="KW-0732">Signal</keyword>
<proteinExistence type="predicted"/>
<keyword evidence="2" id="KW-0472">Membrane</keyword>
<feature type="transmembrane region" description="Helical" evidence="2">
    <location>
        <begin position="450"/>
        <end position="470"/>
    </location>
</feature>
<dbReference type="InterPro" id="IPR019170">
    <property type="entry name" value="Meckelin"/>
</dbReference>
<evidence type="ECO:0000256" key="2">
    <source>
        <dbReference type="SAM" id="Phobius"/>
    </source>
</evidence>
<evidence type="ECO:0000313" key="4">
    <source>
        <dbReference type="EMBL" id="KAG9392743.1"/>
    </source>
</evidence>
<dbReference type="PANTHER" id="PTHR21274">
    <property type="entry name" value="MECKELIN"/>
    <property type="match status" value="1"/>
</dbReference>
<dbReference type="PROSITE" id="PS51257">
    <property type="entry name" value="PROKAR_LIPOPROTEIN"/>
    <property type="match status" value="1"/>
</dbReference>
<keyword evidence="2" id="KW-1133">Transmembrane helix</keyword>
<evidence type="ECO:0000313" key="5">
    <source>
        <dbReference type="Proteomes" id="UP000717585"/>
    </source>
</evidence>
<feature type="transmembrane region" description="Helical" evidence="2">
    <location>
        <begin position="851"/>
        <end position="868"/>
    </location>
</feature>
<dbReference type="AlphaFoldDB" id="A0A8J6AS80"/>
<feature type="transmembrane region" description="Helical" evidence="2">
    <location>
        <begin position="874"/>
        <end position="896"/>
    </location>
</feature>
<organism evidence="4 5">
    <name type="scientific">Carpediemonas membranifera</name>
    <dbReference type="NCBI Taxonomy" id="201153"/>
    <lineage>
        <taxon>Eukaryota</taxon>
        <taxon>Metamonada</taxon>
        <taxon>Carpediemonas-like organisms</taxon>
        <taxon>Carpediemonas</taxon>
    </lineage>
</organism>
<dbReference type="GO" id="GO:0060271">
    <property type="term" value="P:cilium assembly"/>
    <property type="evidence" value="ECO:0007669"/>
    <property type="project" value="InterPro"/>
</dbReference>
<gene>
    <name evidence="4" type="ORF">J8273_5882</name>
</gene>
<reference evidence="4" key="1">
    <citation type="submission" date="2021-05" db="EMBL/GenBank/DDBJ databases">
        <title>A free-living protist that lacks canonical eukaryotic 1 DNA replication and segregation systems.</title>
        <authorList>
            <person name="Salas-Leiva D.E."/>
            <person name="Tromer E.C."/>
            <person name="Curtis B.A."/>
            <person name="Jerlstrom-Hultqvist J."/>
            <person name="Kolisko M."/>
            <person name="Yi Z."/>
            <person name="Salas-Leiva J.S."/>
            <person name="Gallot-Lavallee L."/>
            <person name="Kops G.J.P.L."/>
            <person name="Archibald J.M."/>
            <person name="Simpson A.G.B."/>
            <person name="Roger A.J."/>
        </authorList>
    </citation>
    <scope>NUCLEOTIDE SEQUENCE</scope>
    <source>
        <strain evidence="4">BICM</strain>
    </source>
</reference>
<feature type="compositionally biased region" description="Acidic residues" evidence="1">
    <location>
        <begin position="738"/>
        <end position="749"/>
    </location>
</feature>
<sequence length="912" mass="100436">MRLSFVLAVALLVSLSLQACAAGYSEITAPNGTAICYDDTVIAAIDSYSTPYATTYHSVLSDGSSSYSSRQITESALLKSYFRWAGISCKAEEDTDGCSLLHNLCALQHHDTSFASCAVHEYIAGSASASFESLFFDGTSVLSNSFDKSSMTYGEESTMAFTLYTYYVNGTLEKAAPLGSELQLCTGGGSLGLPVWRQIARGHEEHCRIPINDIIEVGSQRLYELYIETDSGNATMVPILDKRMTTSGGTVNTGSTESSWTLSKRFAMWDTELGLETGETEPTVVSLTATVELVITPSVLDQKIYIPYLAISGVDVLKGDIGSSGPIELSDDQIPYISELLEDASEPFISFTVTYEGNDLIFWLVVLAVVAVIVIPTVVVWVVYRAFVIIRLGGTLTISINLILHLSATVCGSIADTLFLALLAIAAVVFVVYRLQVLILLMPPVYPQPLFIAAAVTIVFKLVQVSLVYLNAAVTRIFIVDWEHHTGRKKTGPGDEEEPISTWRRVMVTNELIKLACRRPFSVTLNITATLIILHGMGALKLALLQPKFWNDYESIFTPTDYIFRFVIVSITSMAVAVCQVMFSTYILHRFLTSDPVRTFVDLLSVSNLSCILMNMERSGYYIHGRSIHNRADTTMPELCDQLRREQQGMTQPRGLADGRQCFRLFLTETAWTDIESAFSESAPVAGPKTALLKKEPSSKTVKDTKVKGQTPRGVPDEDDSEQSESQSEASDDNGMIETDDGTDEDEDEFRSLAVAPMQNPLLAIWNMLVGSSALPETEVLNRWHLINRKYKNVIFEGTKTSPKAEVVTDSSIQNTLLRVLDIGPNMLDPTVNRPMLFPDLGMTFTRAFPMGHWVMIVLLQGLLFATLDYVLGSFFAALVCLIVQTALHAMFMVVIRASVARKTFMAPQFII</sequence>
<evidence type="ECO:0000256" key="1">
    <source>
        <dbReference type="SAM" id="MobiDB-lite"/>
    </source>
</evidence>